<dbReference type="Gene3D" id="1.10.150.240">
    <property type="entry name" value="Putative phosphatase, domain 2"/>
    <property type="match status" value="1"/>
</dbReference>
<comment type="caution">
    <text evidence="1">The sequence shown here is derived from an EMBL/GenBank/DDBJ whole genome shotgun (WGS) entry which is preliminary data.</text>
</comment>
<dbReference type="Pfam" id="PF13419">
    <property type="entry name" value="HAD_2"/>
    <property type="match status" value="1"/>
</dbReference>
<reference evidence="1 2" key="1">
    <citation type="journal article" date="2014" name="BMC Genomics">
        <title>Comparison of environmental and isolate Sulfobacillus genomes reveals diverse carbon, sulfur, nitrogen, and hydrogen metabolisms.</title>
        <authorList>
            <person name="Justice N.B."/>
            <person name="Norman A."/>
            <person name="Brown C.T."/>
            <person name="Singh A."/>
            <person name="Thomas B.C."/>
            <person name="Banfield J.F."/>
        </authorList>
    </citation>
    <scope>NUCLEOTIDE SEQUENCE [LARGE SCALE GENOMIC DNA]</scope>
    <source>
        <strain evidence="1">AMDSBA1</strain>
    </source>
</reference>
<dbReference type="PANTHER" id="PTHR43434">
    <property type="entry name" value="PHOSPHOGLYCOLATE PHOSPHATASE"/>
    <property type="match status" value="1"/>
</dbReference>
<dbReference type="PANTHER" id="PTHR43434:SF1">
    <property type="entry name" value="PHOSPHOGLYCOLATE PHOSPHATASE"/>
    <property type="match status" value="1"/>
</dbReference>
<dbReference type="SUPFAM" id="SSF56784">
    <property type="entry name" value="HAD-like"/>
    <property type="match status" value="1"/>
</dbReference>
<proteinExistence type="predicted"/>
<dbReference type="InterPro" id="IPR023198">
    <property type="entry name" value="PGP-like_dom2"/>
</dbReference>
<dbReference type="NCBIfam" id="TIGR01509">
    <property type="entry name" value="HAD-SF-IA-v3"/>
    <property type="match status" value="1"/>
</dbReference>
<dbReference type="InterPro" id="IPR036412">
    <property type="entry name" value="HAD-like_sf"/>
</dbReference>
<name>A0A2T2WT32_9FIRM</name>
<dbReference type="NCBIfam" id="TIGR01549">
    <property type="entry name" value="HAD-SF-IA-v1"/>
    <property type="match status" value="1"/>
</dbReference>
<gene>
    <name evidence="1" type="ORF">C7B43_17020</name>
</gene>
<keyword evidence="1" id="KW-0378">Hydrolase</keyword>
<dbReference type="SFLD" id="SFLDG01129">
    <property type="entry name" value="C1.5:_HAD__Beta-PGM__Phosphata"/>
    <property type="match status" value="1"/>
</dbReference>
<dbReference type="Gene3D" id="3.40.50.1000">
    <property type="entry name" value="HAD superfamily/HAD-like"/>
    <property type="match status" value="1"/>
</dbReference>
<dbReference type="GO" id="GO:0008967">
    <property type="term" value="F:phosphoglycolate phosphatase activity"/>
    <property type="evidence" value="ECO:0007669"/>
    <property type="project" value="TreeGrafter"/>
</dbReference>
<sequence length="218" mass="24657">MGLAVALFDLDGTLLDTVPLITLCFQRMFRKYGNYDISQEAVHEMFGPGESIIFRREFGDLWETVLADYLDCYAKGHDQLAVEPWMMEILKGLRAKGFPLAIITNKERDTTQLTLDHVHLSSYFDVIVTAQDVEHPKPYPDGILKALKTLGATRDEAIFIGDTMNDRDAAKASNVKFVQALWYVPSSKWPRDPAWTVACSPNDLRDVLASHFEAWGDQ</sequence>
<evidence type="ECO:0000313" key="2">
    <source>
        <dbReference type="Proteomes" id="UP000242699"/>
    </source>
</evidence>
<organism evidence="1 2">
    <name type="scientific">Sulfobacillus benefaciens</name>
    <dbReference type="NCBI Taxonomy" id="453960"/>
    <lineage>
        <taxon>Bacteria</taxon>
        <taxon>Bacillati</taxon>
        <taxon>Bacillota</taxon>
        <taxon>Clostridia</taxon>
        <taxon>Eubacteriales</taxon>
        <taxon>Clostridiales Family XVII. Incertae Sedis</taxon>
        <taxon>Sulfobacillus</taxon>
    </lineage>
</organism>
<dbReference type="GO" id="GO:0006281">
    <property type="term" value="P:DNA repair"/>
    <property type="evidence" value="ECO:0007669"/>
    <property type="project" value="TreeGrafter"/>
</dbReference>
<accession>A0A2T2WT32</accession>
<dbReference type="SFLD" id="SFLDG01135">
    <property type="entry name" value="C1.5.6:_HAD__Beta-PGM__Phospha"/>
    <property type="match status" value="1"/>
</dbReference>
<dbReference type="InterPro" id="IPR050155">
    <property type="entry name" value="HAD-like_hydrolase_sf"/>
</dbReference>
<protein>
    <submittedName>
        <fullName evidence="1">HAD family hydrolase</fullName>
    </submittedName>
</protein>
<dbReference type="InterPro" id="IPR006439">
    <property type="entry name" value="HAD-SF_hydro_IA"/>
</dbReference>
<dbReference type="EMBL" id="PXYT01000056">
    <property type="protein sequence ID" value="PSR25353.1"/>
    <property type="molecule type" value="Genomic_DNA"/>
</dbReference>
<dbReference type="AlphaFoldDB" id="A0A2T2WT32"/>
<dbReference type="InterPro" id="IPR023214">
    <property type="entry name" value="HAD_sf"/>
</dbReference>
<evidence type="ECO:0000313" key="1">
    <source>
        <dbReference type="EMBL" id="PSR25353.1"/>
    </source>
</evidence>
<dbReference type="SFLD" id="SFLDS00003">
    <property type="entry name" value="Haloacid_Dehalogenase"/>
    <property type="match status" value="1"/>
</dbReference>
<dbReference type="Proteomes" id="UP000242699">
    <property type="component" value="Unassembled WGS sequence"/>
</dbReference>
<dbReference type="InterPro" id="IPR041492">
    <property type="entry name" value="HAD_2"/>
</dbReference>